<protein>
    <submittedName>
        <fullName evidence="2">Phage Gp37/Gp68 family protein</fullName>
    </submittedName>
</protein>
<dbReference type="OrthoDB" id="9787478at2"/>
<proteinExistence type="predicted"/>
<organism evidence="2 3">
    <name type="scientific">Rhizobium tropici</name>
    <dbReference type="NCBI Taxonomy" id="398"/>
    <lineage>
        <taxon>Bacteria</taxon>
        <taxon>Pseudomonadati</taxon>
        <taxon>Pseudomonadota</taxon>
        <taxon>Alphaproteobacteria</taxon>
        <taxon>Hyphomicrobiales</taxon>
        <taxon>Rhizobiaceae</taxon>
        <taxon>Rhizobium/Agrobacterium group</taxon>
        <taxon>Rhizobium</taxon>
    </lineage>
</organism>
<dbReference type="RefSeq" id="WP_112341067.1">
    <property type="nucleotide sequence ID" value="NZ_QMKK01000022.1"/>
</dbReference>
<accession>A0A329YF73</accession>
<comment type="caution">
    <text evidence="2">The sequence shown here is derived from an EMBL/GenBank/DDBJ whole genome shotgun (WGS) entry which is preliminary data.</text>
</comment>
<evidence type="ECO:0000313" key="2">
    <source>
        <dbReference type="EMBL" id="RAX42601.1"/>
    </source>
</evidence>
<gene>
    <name evidence="2" type="ORF">DQ393_06250</name>
</gene>
<feature type="compositionally biased region" description="Basic and acidic residues" evidence="1">
    <location>
        <begin position="359"/>
        <end position="370"/>
    </location>
</feature>
<name>A0A329YF73_RHITR</name>
<dbReference type="InterPro" id="IPR011101">
    <property type="entry name" value="DUF5131"/>
</dbReference>
<dbReference type="EMBL" id="QMKK01000022">
    <property type="protein sequence ID" value="RAX42601.1"/>
    <property type="molecule type" value="Genomic_DNA"/>
</dbReference>
<evidence type="ECO:0000256" key="1">
    <source>
        <dbReference type="SAM" id="MobiDB-lite"/>
    </source>
</evidence>
<evidence type="ECO:0000313" key="3">
    <source>
        <dbReference type="Proteomes" id="UP000251205"/>
    </source>
</evidence>
<dbReference type="Pfam" id="PF07505">
    <property type="entry name" value="DUF5131"/>
    <property type="match status" value="1"/>
</dbReference>
<sequence>MADHTKIEWTDATWNIVTGCQIVSPGCTNCYAMRLAGTRLRNIPSRFGLTTDTKAGPVWTGDIRFNREWLDQPLRWKAPRMIFVAAHGDLFADGVTKEQLDQIFAVMALSSQHIFQVLTKRPERMRDYLLEMERCFKRDEREFSRRWGTAAAEVTNSPCAAGAIEDIEFPLLNVWFGISAEDQRRADERIPFLCDTPAAIRWISAEPLLGDIRFSGLSADRKYKWDWLTGETAVMHPDGPSFDCGPKIDWVVAGGESGPNARPMHPDWARSLRDQCATAGVPFLFKQWGNWQIASEGKGHLDHNMARNDAFWVDIDGTRHKPSSTGLTKPCAMHRVSKSVAGRLLDGVEHNAFPPLPPHFKEHDHDQKAT</sequence>
<feature type="region of interest" description="Disordered" evidence="1">
    <location>
        <begin position="351"/>
        <end position="370"/>
    </location>
</feature>
<dbReference type="Proteomes" id="UP000251205">
    <property type="component" value="Unassembled WGS sequence"/>
</dbReference>
<dbReference type="AlphaFoldDB" id="A0A329YF73"/>
<reference evidence="2 3" key="1">
    <citation type="submission" date="2018-06" db="EMBL/GenBank/DDBJ databases">
        <title>Whole Genome Sequence of an efficient microsymbiont, Rhizobium tropici.</title>
        <authorList>
            <person name="Srinivasan R."/>
            <person name="Singh H.V."/>
            <person name="Srivastava R."/>
            <person name="Kumari B."/>
            <person name="Radhakrishna A."/>
        </authorList>
    </citation>
    <scope>NUCLEOTIDE SEQUENCE [LARGE SCALE GENOMIC DNA]</scope>
    <source>
        <strain evidence="2 3">IGFRI Rhizo-19</strain>
    </source>
</reference>